<dbReference type="Pfam" id="PF06081">
    <property type="entry name" value="ArAE_1"/>
    <property type="match status" value="1"/>
</dbReference>
<feature type="transmembrane region" description="Helical" evidence="6">
    <location>
        <begin position="53"/>
        <end position="70"/>
    </location>
</feature>
<name>A0A0C2VJY6_9BACL</name>
<evidence type="ECO:0000256" key="1">
    <source>
        <dbReference type="ARBA" id="ARBA00004651"/>
    </source>
</evidence>
<evidence type="ECO:0000256" key="4">
    <source>
        <dbReference type="ARBA" id="ARBA00022989"/>
    </source>
</evidence>
<gene>
    <name evidence="8" type="ORF">KP78_32720</name>
</gene>
<keyword evidence="9" id="KW-1185">Reference proteome</keyword>
<evidence type="ECO:0000256" key="5">
    <source>
        <dbReference type="ARBA" id="ARBA00023136"/>
    </source>
</evidence>
<keyword evidence="3 6" id="KW-0812">Transmembrane</keyword>
<feature type="transmembrane region" description="Helical" evidence="6">
    <location>
        <begin position="120"/>
        <end position="142"/>
    </location>
</feature>
<evidence type="ECO:0000256" key="3">
    <source>
        <dbReference type="ARBA" id="ARBA00022692"/>
    </source>
</evidence>
<keyword evidence="4 6" id="KW-1133">Transmembrane helix</keyword>
<keyword evidence="2" id="KW-1003">Cell membrane</keyword>
<comment type="subcellular location">
    <subcellularLocation>
        <location evidence="1">Cell membrane</location>
        <topology evidence="1">Multi-pass membrane protein</topology>
    </subcellularLocation>
</comment>
<evidence type="ECO:0000313" key="8">
    <source>
        <dbReference type="EMBL" id="KIL44308.1"/>
    </source>
</evidence>
<evidence type="ECO:0000256" key="6">
    <source>
        <dbReference type="SAM" id="Phobius"/>
    </source>
</evidence>
<dbReference type="AlphaFoldDB" id="A0A0C2VJY6"/>
<dbReference type="InterPro" id="IPR038323">
    <property type="entry name" value="ArAE_1_C_sf"/>
</dbReference>
<reference evidence="8 9" key="1">
    <citation type="submission" date="2015-01" db="EMBL/GenBank/DDBJ databases">
        <title>Genome sequencing of Jeotgalibacillus soli.</title>
        <authorList>
            <person name="Goh K.M."/>
            <person name="Chan K.-G."/>
            <person name="Yaakop A.S."/>
            <person name="Ee R."/>
            <person name="Gan H.M."/>
            <person name="Chan C.S."/>
        </authorList>
    </citation>
    <scope>NUCLEOTIDE SEQUENCE [LARGE SCALE GENOMIC DNA]</scope>
    <source>
        <strain evidence="8 9">P9</strain>
    </source>
</reference>
<evidence type="ECO:0000256" key="2">
    <source>
        <dbReference type="ARBA" id="ARBA00022475"/>
    </source>
</evidence>
<dbReference type="InterPro" id="IPR052984">
    <property type="entry name" value="UPF0421"/>
</dbReference>
<dbReference type="Proteomes" id="UP000031938">
    <property type="component" value="Unassembled WGS sequence"/>
</dbReference>
<keyword evidence="5 6" id="KW-0472">Membrane</keyword>
<dbReference type="PANTHER" id="PTHR40064:SF1">
    <property type="entry name" value="MEMBRANE PROTEIN"/>
    <property type="match status" value="1"/>
</dbReference>
<dbReference type="Pfam" id="PF11728">
    <property type="entry name" value="ArAE_1_C"/>
    <property type="match status" value="1"/>
</dbReference>
<sequence length="324" mass="37492">MFRIGYRTIKTAVGTAIAIIIAELMGLDHYASAGIITILCIQNTKRKSVRASWSRFIACVVAMGFSAVFFEILGYYPIVIGLMLLFFIPTTVMLNVKEGIVTSSVIVLHIFMERNITLELLWNELLLITIGVGVALIMNLYMPSVESKLLSYQCQLEDNFQRIFVQMASYLREGEDQWDGSEITETEKIIKEAKTIAFKDVENHFVRNEDRYYLYFTMREKQFELIERMLPLVSSLSSSVEQRGMIASFIEDLSEHIHPGNTALLYLKKLFDMKLMFEEMDMPKTREEFETRAALYQFVREMEQYLYLKQSFRGLPVKGEKATN</sequence>
<feature type="domain" description="Putative aromatic acid exporter C-terminal" evidence="7">
    <location>
        <begin position="146"/>
        <end position="310"/>
    </location>
</feature>
<dbReference type="EMBL" id="JXRP01000019">
    <property type="protein sequence ID" value="KIL44308.1"/>
    <property type="molecule type" value="Genomic_DNA"/>
</dbReference>
<dbReference type="Gene3D" id="1.20.120.940">
    <property type="entry name" value="Putative aromatic acid exporter, C-terminal domain"/>
    <property type="match status" value="1"/>
</dbReference>
<dbReference type="STRING" id="889306.KP78_32720"/>
<feature type="transmembrane region" description="Helical" evidence="6">
    <location>
        <begin position="76"/>
        <end position="96"/>
    </location>
</feature>
<dbReference type="PATRIC" id="fig|889306.3.peg.3287"/>
<dbReference type="GO" id="GO:0005886">
    <property type="term" value="C:plasma membrane"/>
    <property type="evidence" value="ECO:0007669"/>
    <property type="project" value="UniProtKB-SubCell"/>
</dbReference>
<dbReference type="RefSeq" id="WP_041090197.1">
    <property type="nucleotide sequence ID" value="NZ_JXRP01000019.1"/>
</dbReference>
<comment type="caution">
    <text evidence="8">The sequence shown here is derived from an EMBL/GenBank/DDBJ whole genome shotgun (WGS) entry which is preliminary data.</text>
</comment>
<accession>A0A0C2VJY6</accession>
<proteinExistence type="predicted"/>
<protein>
    <recommendedName>
        <fullName evidence="7">Putative aromatic acid exporter C-terminal domain-containing protein</fullName>
    </recommendedName>
</protein>
<dbReference type="PANTHER" id="PTHR40064">
    <property type="entry name" value="MEMBRANE PROTEIN-RELATED"/>
    <property type="match status" value="1"/>
</dbReference>
<organism evidence="8 9">
    <name type="scientific">Jeotgalibacillus soli</name>
    <dbReference type="NCBI Taxonomy" id="889306"/>
    <lineage>
        <taxon>Bacteria</taxon>
        <taxon>Bacillati</taxon>
        <taxon>Bacillota</taxon>
        <taxon>Bacilli</taxon>
        <taxon>Bacillales</taxon>
        <taxon>Caryophanaceae</taxon>
        <taxon>Jeotgalibacillus</taxon>
    </lineage>
</organism>
<evidence type="ECO:0000259" key="7">
    <source>
        <dbReference type="Pfam" id="PF11728"/>
    </source>
</evidence>
<dbReference type="InterPro" id="IPR010343">
    <property type="entry name" value="ArAE_1"/>
</dbReference>
<dbReference type="InterPro" id="IPR021062">
    <property type="entry name" value="ArAE_1_C"/>
</dbReference>
<evidence type="ECO:0000313" key="9">
    <source>
        <dbReference type="Proteomes" id="UP000031938"/>
    </source>
</evidence>
<dbReference type="OrthoDB" id="357521at2"/>